<evidence type="ECO:0000256" key="1">
    <source>
        <dbReference type="SAM" id="Phobius"/>
    </source>
</evidence>
<evidence type="ECO:0000313" key="2">
    <source>
        <dbReference type="EMBL" id="MDT7041502.1"/>
    </source>
</evidence>
<name>A0ABU3K523_9BACT</name>
<dbReference type="Proteomes" id="UP001250932">
    <property type="component" value="Unassembled WGS sequence"/>
</dbReference>
<dbReference type="EMBL" id="JAQOUE010000001">
    <property type="protein sequence ID" value="MDT7041502.1"/>
    <property type="molecule type" value="Genomic_DNA"/>
</dbReference>
<comment type="caution">
    <text evidence="2">The sequence shown here is derived from an EMBL/GenBank/DDBJ whole genome shotgun (WGS) entry which is preliminary data.</text>
</comment>
<reference evidence="2 3" key="1">
    <citation type="journal article" date="2023" name="ISME J.">
        <title>Cultivation and genomic characterization of novel and ubiquitous marine nitrite-oxidizing bacteria from the Nitrospirales.</title>
        <authorList>
            <person name="Mueller A.J."/>
            <person name="Daebeler A."/>
            <person name="Herbold C.W."/>
            <person name="Kirkegaard R.H."/>
            <person name="Daims H."/>
        </authorList>
    </citation>
    <scope>NUCLEOTIDE SEQUENCE [LARGE SCALE GENOMIC DNA]</scope>
    <source>
        <strain evidence="2 3">EB</strain>
    </source>
</reference>
<protein>
    <recommendedName>
        <fullName evidence="4">DUF4878 domain-containing protein</fullName>
    </recommendedName>
</protein>
<evidence type="ECO:0000313" key="3">
    <source>
        <dbReference type="Proteomes" id="UP001250932"/>
    </source>
</evidence>
<keyword evidence="1" id="KW-1133">Transmembrane helix</keyword>
<organism evidence="2 3">
    <name type="scientific">Candidatus Nitronereus thalassa</name>
    <dbReference type="NCBI Taxonomy" id="3020898"/>
    <lineage>
        <taxon>Bacteria</taxon>
        <taxon>Pseudomonadati</taxon>
        <taxon>Nitrospirota</taxon>
        <taxon>Nitrospiria</taxon>
        <taxon>Nitrospirales</taxon>
        <taxon>Nitrospiraceae</taxon>
        <taxon>Candidatus Nitronereus</taxon>
    </lineage>
</organism>
<dbReference type="RefSeq" id="WP_313831854.1">
    <property type="nucleotide sequence ID" value="NZ_JAQOUE010000001.1"/>
</dbReference>
<evidence type="ECO:0008006" key="4">
    <source>
        <dbReference type="Google" id="ProtNLM"/>
    </source>
</evidence>
<keyword evidence="1" id="KW-0812">Transmembrane</keyword>
<sequence>MIEAQDRYFSPSWQLVVVCTLLILCVVPVGGWSQPSSLTPSEVVQLWLTVYPDNLDRAANMTTLTFRQGISRQDWIEGQELILKGLKMKYGKGRVLYEDIRGEQARVILRVRVSSWMGSANKDELYSLVKGEEGLWFIDRVDEYVPDPNEGR</sequence>
<feature type="transmembrane region" description="Helical" evidence="1">
    <location>
        <begin position="12"/>
        <end position="32"/>
    </location>
</feature>
<gene>
    <name evidence="2" type="ORF">PPG34_04020</name>
</gene>
<proteinExistence type="predicted"/>
<accession>A0ABU3K523</accession>
<keyword evidence="3" id="KW-1185">Reference proteome</keyword>
<keyword evidence="1" id="KW-0472">Membrane</keyword>